<feature type="active site" description="Proton donor" evidence="6">
    <location>
        <position position="122"/>
    </location>
</feature>
<accession>A0A419SNT1</accession>
<dbReference type="Pfam" id="PF01451">
    <property type="entry name" value="LMWPc"/>
    <property type="match status" value="1"/>
</dbReference>
<comment type="caution">
    <text evidence="8">The sequence shown here is derived from an EMBL/GenBank/DDBJ whole genome shotgun (WGS) entry which is preliminary data.</text>
</comment>
<feature type="active site" description="Nucleophile" evidence="6">
    <location>
        <position position="8"/>
    </location>
</feature>
<sequence length="153" mass="17296">MVRVVFVCLGNICRSPLGEGVFKELLREKGLEDQFVVDSAGTADYHIGKLPDPGSRRVAVKKGFSIDDQRARQFKSTDLNEWDYVIAMDASNRENIEKLGKVAGELHMMRDFDPEGNGDVPDPYQLDDSAFDNVHTIIRRSCEKLLDHILSKR</sequence>
<name>A0A419SNT1_9BACL</name>
<evidence type="ECO:0000256" key="5">
    <source>
        <dbReference type="ARBA" id="ARBA00051722"/>
    </source>
</evidence>
<dbReference type="SUPFAM" id="SSF52788">
    <property type="entry name" value="Phosphotyrosine protein phosphatases I"/>
    <property type="match status" value="1"/>
</dbReference>
<keyword evidence="9" id="KW-1185">Reference proteome</keyword>
<evidence type="ECO:0000313" key="8">
    <source>
        <dbReference type="EMBL" id="RKD25913.1"/>
    </source>
</evidence>
<dbReference type="PANTHER" id="PTHR11717">
    <property type="entry name" value="LOW MOLECULAR WEIGHT PROTEIN TYROSINE PHOSPHATASE"/>
    <property type="match status" value="1"/>
</dbReference>
<feature type="domain" description="Phosphotyrosine protein phosphatase I" evidence="7">
    <location>
        <begin position="2"/>
        <end position="148"/>
    </location>
</feature>
<evidence type="ECO:0000256" key="4">
    <source>
        <dbReference type="ARBA" id="ARBA00022912"/>
    </source>
</evidence>
<evidence type="ECO:0000259" key="7">
    <source>
        <dbReference type="SMART" id="SM00226"/>
    </source>
</evidence>
<protein>
    <recommendedName>
        <fullName evidence="2">protein-tyrosine-phosphatase</fullName>
        <ecNumber evidence="2">3.1.3.48</ecNumber>
    </recommendedName>
</protein>
<gene>
    <name evidence="8" type="ORF">BEP19_03005</name>
</gene>
<dbReference type="CDD" id="cd16343">
    <property type="entry name" value="LMWPTP"/>
    <property type="match status" value="1"/>
</dbReference>
<organism evidence="8 9">
    <name type="scientific">Ammoniphilus oxalaticus</name>
    <dbReference type="NCBI Taxonomy" id="66863"/>
    <lineage>
        <taxon>Bacteria</taxon>
        <taxon>Bacillati</taxon>
        <taxon>Bacillota</taxon>
        <taxon>Bacilli</taxon>
        <taxon>Bacillales</taxon>
        <taxon>Paenibacillaceae</taxon>
        <taxon>Aneurinibacillus group</taxon>
        <taxon>Ammoniphilus</taxon>
    </lineage>
</organism>
<dbReference type="Proteomes" id="UP000284219">
    <property type="component" value="Unassembled WGS sequence"/>
</dbReference>
<keyword evidence="3" id="KW-0378">Hydrolase</keyword>
<dbReference type="GO" id="GO:0004725">
    <property type="term" value="F:protein tyrosine phosphatase activity"/>
    <property type="evidence" value="ECO:0007669"/>
    <property type="project" value="UniProtKB-EC"/>
</dbReference>
<evidence type="ECO:0000256" key="6">
    <source>
        <dbReference type="PIRSR" id="PIRSR617867-1"/>
    </source>
</evidence>
<dbReference type="RefSeq" id="WP_120188592.1">
    <property type="nucleotide sequence ID" value="NZ_MCHY01000006.1"/>
</dbReference>
<dbReference type="InterPro" id="IPR050438">
    <property type="entry name" value="LMW_PTPase"/>
</dbReference>
<comment type="similarity">
    <text evidence="1">Belongs to the low molecular weight phosphotyrosine protein phosphatase family.</text>
</comment>
<dbReference type="InterPro" id="IPR017867">
    <property type="entry name" value="Tyr_phospatase_low_mol_wt"/>
</dbReference>
<keyword evidence="4" id="KW-0904">Protein phosphatase</keyword>
<dbReference type="OrthoDB" id="9784339at2"/>
<dbReference type="Gene3D" id="3.40.50.2300">
    <property type="match status" value="1"/>
</dbReference>
<dbReference type="InterPro" id="IPR023485">
    <property type="entry name" value="Ptyr_pPase"/>
</dbReference>
<evidence type="ECO:0000256" key="1">
    <source>
        <dbReference type="ARBA" id="ARBA00011063"/>
    </source>
</evidence>
<feature type="active site" evidence="6">
    <location>
        <position position="14"/>
    </location>
</feature>
<evidence type="ECO:0000256" key="3">
    <source>
        <dbReference type="ARBA" id="ARBA00022801"/>
    </source>
</evidence>
<dbReference type="PANTHER" id="PTHR11717:SF7">
    <property type="entry name" value="LOW MOLECULAR WEIGHT PHOSPHOTYROSINE PROTEIN PHOSPHATASE"/>
    <property type="match status" value="1"/>
</dbReference>
<dbReference type="PRINTS" id="PR00719">
    <property type="entry name" value="LMWPTPASE"/>
</dbReference>
<reference evidence="8 9" key="1">
    <citation type="submission" date="2016-08" db="EMBL/GenBank/DDBJ databases">
        <title>Novel Firmicute Genomes.</title>
        <authorList>
            <person name="Poppleton D.I."/>
            <person name="Gribaldo S."/>
        </authorList>
    </citation>
    <scope>NUCLEOTIDE SEQUENCE [LARGE SCALE GENOMIC DNA]</scope>
    <source>
        <strain evidence="8 9">RAOx-1</strain>
    </source>
</reference>
<dbReference type="EC" id="3.1.3.48" evidence="2"/>
<dbReference type="SMART" id="SM00226">
    <property type="entry name" value="LMWPc"/>
    <property type="match status" value="1"/>
</dbReference>
<evidence type="ECO:0000313" key="9">
    <source>
        <dbReference type="Proteomes" id="UP000284219"/>
    </source>
</evidence>
<dbReference type="EMBL" id="MCHY01000006">
    <property type="protein sequence ID" value="RKD25913.1"/>
    <property type="molecule type" value="Genomic_DNA"/>
</dbReference>
<evidence type="ECO:0000256" key="2">
    <source>
        <dbReference type="ARBA" id="ARBA00013064"/>
    </source>
</evidence>
<comment type="catalytic activity">
    <reaction evidence="5">
        <text>O-phospho-L-tyrosyl-[protein] + H2O = L-tyrosyl-[protein] + phosphate</text>
        <dbReference type="Rhea" id="RHEA:10684"/>
        <dbReference type="Rhea" id="RHEA-COMP:10136"/>
        <dbReference type="Rhea" id="RHEA-COMP:20101"/>
        <dbReference type="ChEBI" id="CHEBI:15377"/>
        <dbReference type="ChEBI" id="CHEBI:43474"/>
        <dbReference type="ChEBI" id="CHEBI:46858"/>
        <dbReference type="ChEBI" id="CHEBI:61978"/>
        <dbReference type="EC" id="3.1.3.48"/>
    </reaction>
</comment>
<dbReference type="InterPro" id="IPR036196">
    <property type="entry name" value="Ptyr_pPase_sf"/>
</dbReference>
<proteinExistence type="inferred from homology"/>
<dbReference type="AlphaFoldDB" id="A0A419SNT1"/>